<protein>
    <submittedName>
        <fullName evidence="2">Secretion system protein</fullName>
    </submittedName>
</protein>
<organism evidence="2 3">
    <name type="scientific">Halorubrum halodurans</name>
    <dbReference type="NCBI Taxonomy" id="1383851"/>
    <lineage>
        <taxon>Archaea</taxon>
        <taxon>Methanobacteriati</taxon>
        <taxon>Methanobacteriota</taxon>
        <taxon>Stenosarchaea group</taxon>
        <taxon>Halobacteria</taxon>
        <taxon>Halobacteriales</taxon>
        <taxon>Haloferacaceae</taxon>
        <taxon>Halorubrum</taxon>
    </lineage>
</organism>
<name>A0A256IDR9_9EURY</name>
<dbReference type="AlphaFoldDB" id="A0A256IDR9"/>
<dbReference type="Proteomes" id="UP000216308">
    <property type="component" value="Unassembled WGS sequence"/>
</dbReference>
<reference evidence="2 3" key="1">
    <citation type="journal article" date="2014" name="Front. Microbiol.">
        <title>Population and genomic analysis of the genus Halorubrum.</title>
        <authorList>
            <person name="Fullmer M.S."/>
            <person name="Soucy S.M."/>
            <person name="Swithers K.S."/>
            <person name="Makkay A.M."/>
            <person name="Wheeler R."/>
            <person name="Ventosa A."/>
            <person name="Gogarten J.P."/>
            <person name="Papke R.T."/>
        </authorList>
    </citation>
    <scope>NUCLEOTIDE SEQUENCE [LARGE SCALE GENOMIC DNA]</scope>
    <source>
        <strain evidence="2 3">Cb34</strain>
    </source>
</reference>
<keyword evidence="3" id="KW-1185">Reference proteome</keyword>
<dbReference type="EMBL" id="NHPJ01000128">
    <property type="protein sequence ID" value="OYR54257.1"/>
    <property type="molecule type" value="Genomic_DNA"/>
</dbReference>
<feature type="non-terminal residue" evidence="2">
    <location>
        <position position="231"/>
    </location>
</feature>
<evidence type="ECO:0000256" key="1">
    <source>
        <dbReference type="SAM" id="MobiDB-lite"/>
    </source>
</evidence>
<comment type="caution">
    <text evidence="2">The sequence shown here is derived from an EMBL/GenBank/DDBJ whole genome shotgun (WGS) entry which is preliminary data.</text>
</comment>
<accession>A0A256IDR9</accession>
<feature type="region of interest" description="Disordered" evidence="1">
    <location>
        <begin position="1"/>
        <end position="31"/>
    </location>
</feature>
<gene>
    <name evidence="2" type="ORF">DJ70_14350</name>
</gene>
<dbReference type="Gene3D" id="3.30.450.380">
    <property type="match status" value="1"/>
</dbReference>
<sequence length="231" mass="24993">MTSPTLRIGGGSGGDDAAVPAPVPPDDPEAWYAPDVRAQYESAPGVVATIRERDGGRFGYDVRDPPLSPADERALSRVREHFADGHGRRPLTRAGAVERAEAGFEPKYGRVLDRLLSTTAAARRRIDHHALCDLRLFGDLTPIALDARIAVADVGDDRELVVHTDAFAPLETGVDADAEYVDRVAGERLARYAVEFAGFAVDVVIYRERLLGSDAFETKYAALEPDLLPGD</sequence>
<evidence type="ECO:0000313" key="3">
    <source>
        <dbReference type="Proteomes" id="UP000216308"/>
    </source>
</evidence>
<proteinExistence type="predicted"/>
<evidence type="ECO:0000313" key="2">
    <source>
        <dbReference type="EMBL" id="OYR54257.1"/>
    </source>
</evidence>